<evidence type="ECO:0000256" key="1">
    <source>
        <dbReference type="SAM" id="MobiDB-lite"/>
    </source>
</evidence>
<organism evidence="3 4">
    <name type="scientific">Chironomus riparius</name>
    <dbReference type="NCBI Taxonomy" id="315576"/>
    <lineage>
        <taxon>Eukaryota</taxon>
        <taxon>Metazoa</taxon>
        <taxon>Ecdysozoa</taxon>
        <taxon>Arthropoda</taxon>
        <taxon>Hexapoda</taxon>
        <taxon>Insecta</taxon>
        <taxon>Pterygota</taxon>
        <taxon>Neoptera</taxon>
        <taxon>Endopterygota</taxon>
        <taxon>Diptera</taxon>
        <taxon>Nematocera</taxon>
        <taxon>Chironomoidea</taxon>
        <taxon>Chironomidae</taxon>
        <taxon>Chironominae</taxon>
        <taxon>Chironomus</taxon>
    </lineage>
</organism>
<name>A0A9N9X1A1_9DIPT</name>
<gene>
    <name evidence="3" type="ORF">CHIRRI_LOCUS14683</name>
</gene>
<feature type="chain" id="PRO_5040139902" evidence="2">
    <location>
        <begin position="20"/>
        <end position="123"/>
    </location>
</feature>
<reference evidence="3" key="1">
    <citation type="submission" date="2022-01" db="EMBL/GenBank/DDBJ databases">
        <authorList>
            <person name="King R."/>
        </authorList>
    </citation>
    <scope>NUCLEOTIDE SEQUENCE</scope>
</reference>
<proteinExistence type="predicted"/>
<feature type="compositionally biased region" description="Basic and acidic residues" evidence="1">
    <location>
        <begin position="25"/>
        <end position="41"/>
    </location>
</feature>
<reference evidence="3" key="2">
    <citation type="submission" date="2022-10" db="EMBL/GenBank/DDBJ databases">
        <authorList>
            <consortium name="ENA_rothamsted_submissions"/>
            <consortium name="culmorum"/>
            <person name="King R."/>
        </authorList>
    </citation>
    <scope>NUCLEOTIDE SEQUENCE</scope>
</reference>
<feature type="region of interest" description="Disordered" evidence="1">
    <location>
        <begin position="20"/>
        <end position="123"/>
    </location>
</feature>
<sequence length="123" mass="13176">MKPFLILLTLAVLSAMILASPANPADKKPNTDASKKQEASKPEPQAKPQPNAKASPPNGTNKDTANQNSQAKKAASKKVKSSDQKKPPTGKGSEDKQAPQQSSTDKPSEKPTKRFVAFRSHMQ</sequence>
<feature type="signal peptide" evidence="2">
    <location>
        <begin position="1"/>
        <end position="19"/>
    </location>
</feature>
<evidence type="ECO:0000313" key="3">
    <source>
        <dbReference type="EMBL" id="CAG9811876.1"/>
    </source>
</evidence>
<keyword evidence="4" id="KW-1185">Reference proteome</keyword>
<evidence type="ECO:0000313" key="4">
    <source>
        <dbReference type="Proteomes" id="UP001153620"/>
    </source>
</evidence>
<dbReference type="Proteomes" id="UP001153620">
    <property type="component" value="Chromosome 4"/>
</dbReference>
<feature type="compositionally biased region" description="Basic and acidic residues" evidence="1">
    <location>
        <begin position="80"/>
        <end position="97"/>
    </location>
</feature>
<dbReference type="EMBL" id="OU895880">
    <property type="protein sequence ID" value="CAG9811876.1"/>
    <property type="molecule type" value="Genomic_DNA"/>
</dbReference>
<keyword evidence="2" id="KW-0732">Signal</keyword>
<dbReference type="AlphaFoldDB" id="A0A9N9X1A1"/>
<accession>A0A9N9X1A1</accession>
<protein>
    <submittedName>
        <fullName evidence="3">Uncharacterized protein</fullName>
    </submittedName>
</protein>
<evidence type="ECO:0000256" key="2">
    <source>
        <dbReference type="SAM" id="SignalP"/>
    </source>
</evidence>